<name>A0AAD4H3K1_9FUNG</name>
<accession>A0AAD4H3K1</accession>
<proteinExistence type="predicted"/>
<evidence type="ECO:0000313" key="2">
    <source>
        <dbReference type="Proteomes" id="UP001194580"/>
    </source>
</evidence>
<gene>
    <name evidence="1" type="ORF">BGZ95_001588</name>
</gene>
<dbReference type="AlphaFoldDB" id="A0AAD4H3K1"/>
<comment type="caution">
    <text evidence="1">The sequence shown here is derived from an EMBL/GenBank/DDBJ whole genome shotgun (WGS) entry which is preliminary data.</text>
</comment>
<organism evidence="1 2">
    <name type="scientific">Linnemannia exigua</name>
    <dbReference type="NCBI Taxonomy" id="604196"/>
    <lineage>
        <taxon>Eukaryota</taxon>
        <taxon>Fungi</taxon>
        <taxon>Fungi incertae sedis</taxon>
        <taxon>Mucoromycota</taxon>
        <taxon>Mortierellomycotina</taxon>
        <taxon>Mortierellomycetes</taxon>
        <taxon>Mortierellales</taxon>
        <taxon>Mortierellaceae</taxon>
        <taxon>Linnemannia</taxon>
    </lineage>
</organism>
<reference evidence="1" key="1">
    <citation type="journal article" date="2020" name="Fungal Divers.">
        <title>Resolving the Mortierellaceae phylogeny through synthesis of multi-gene phylogenetics and phylogenomics.</title>
        <authorList>
            <person name="Vandepol N."/>
            <person name="Liber J."/>
            <person name="Desiro A."/>
            <person name="Na H."/>
            <person name="Kennedy M."/>
            <person name="Barry K."/>
            <person name="Grigoriev I.V."/>
            <person name="Miller A.N."/>
            <person name="O'Donnell K."/>
            <person name="Stajich J.E."/>
            <person name="Bonito G."/>
        </authorList>
    </citation>
    <scope>NUCLEOTIDE SEQUENCE</scope>
    <source>
        <strain evidence="1">NRRL 28262</strain>
    </source>
</reference>
<dbReference type="Proteomes" id="UP001194580">
    <property type="component" value="Unassembled WGS sequence"/>
</dbReference>
<evidence type="ECO:0000313" key="1">
    <source>
        <dbReference type="EMBL" id="KAG0270734.1"/>
    </source>
</evidence>
<protein>
    <submittedName>
        <fullName evidence="1">Uncharacterized protein</fullName>
    </submittedName>
</protein>
<feature type="non-terminal residue" evidence="1">
    <location>
        <position position="1"/>
    </location>
</feature>
<dbReference type="EMBL" id="JAAAIL010001322">
    <property type="protein sequence ID" value="KAG0270734.1"/>
    <property type="molecule type" value="Genomic_DNA"/>
</dbReference>
<keyword evidence="2" id="KW-1185">Reference proteome</keyword>
<dbReference type="SUPFAM" id="SSF52047">
    <property type="entry name" value="RNI-like"/>
    <property type="match status" value="1"/>
</dbReference>
<sequence length="734" mass="82184">NYELHEYTIPRLFVVLPDSCEPWDPRTLFKEKFQLYFLCECGEECGFEANLSATSSQITVTAPDPLTGPFPVRNCLHLAKHEGYELSRPTEFFDRYGPYILGMLKILRHCLTAAAVVAPALLLTQNGVDEIVESVESLSVRTLAAVDISISFLEDKLDGDGTGDGAAEGKADEDEDMFKDLAALEGADLRRLDSFLRNKDADKVLGNLYRITTETGHVKWVCLDHYRQVYRETTMASFLQSIETSGGTHDPQRGHVTIKLKSSIAAKDFFSRLSQQGQAILGLKVTLGWPFSAADLVMLVGKIAQSNVRELKLYIEDHGLWDPLVLLMRPGKGKYYSILSLFSNSKIKSLTFSEVDLIGLSTSALGTSHRPSLLQSFRYVGKIFSLDAGHLADIIAHCPLLVELKLGSYTSNSEGVHKIDQVIGSLSKLETLHRYRLYKEPLSVRDIKSNTAPYGSRTLRELVEHGVHYHVGYSGFLETAIRRSSATLEVLVVHSHGQNRILHLQVKSQLSSSPTSPTSSSRLTFSSLSHLELFVDMTQESLNMMAAALPDLALVHLGIGEHTSVLLRHANLSTLKSLSLNRTAEHHYRQVVESADCQIESLMLVSVPWSQFLSNILSSIPLKRLFLDHMDISSLDKILAQVNLSQLQVLTMCNHEYQWKNEEVLVARRNELADGFLLQLGYGRHESKRDPLKQKSRDMKESSTRLSSQQVRVVFDFVLLEEHYAAILPTTSRW</sequence>